<organism evidence="2 3">
    <name type="scientific">Brassica carinata</name>
    <name type="common">Ethiopian mustard</name>
    <name type="synonym">Abyssinian cabbage</name>
    <dbReference type="NCBI Taxonomy" id="52824"/>
    <lineage>
        <taxon>Eukaryota</taxon>
        <taxon>Viridiplantae</taxon>
        <taxon>Streptophyta</taxon>
        <taxon>Embryophyta</taxon>
        <taxon>Tracheophyta</taxon>
        <taxon>Spermatophyta</taxon>
        <taxon>Magnoliopsida</taxon>
        <taxon>eudicotyledons</taxon>
        <taxon>Gunneridae</taxon>
        <taxon>Pentapetalae</taxon>
        <taxon>rosids</taxon>
        <taxon>malvids</taxon>
        <taxon>Brassicales</taxon>
        <taxon>Brassicaceae</taxon>
        <taxon>Brassiceae</taxon>
        <taxon>Brassica</taxon>
    </lineage>
</organism>
<comment type="caution">
    <text evidence="2">The sequence shown here is derived from an EMBL/GenBank/DDBJ whole genome shotgun (WGS) entry which is preliminary data.</text>
</comment>
<reference evidence="2 3" key="1">
    <citation type="submission" date="2020-02" db="EMBL/GenBank/DDBJ databases">
        <authorList>
            <person name="Ma Q."/>
            <person name="Huang Y."/>
            <person name="Song X."/>
            <person name="Pei D."/>
        </authorList>
    </citation>
    <scope>NUCLEOTIDE SEQUENCE [LARGE SCALE GENOMIC DNA]</scope>
    <source>
        <strain evidence="2">Sxm20200214</strain>
        <tissue evidence="2">Leaf</tissue>
    </source>
</reference>
<dbReference type="OrthoDB" id="1057137at2759"/>
<dbReference type="InterPro" id="IPR047574">
    <property type="entry name" value="AD"/>
</dbReference>
<protein>
    <recommendedName>
        <fullName evidence="1">AD domain-containing protein</fullName>
    </recommendedName>
</protein>
<dbReference type="EMBL" id="JAAMPC010000005">
    <property type="protein sequence ID" value="KAG2312982.1"/>
    <property type="molecule type" value="Genomic_DNA"/>
</dbReference>
<dbReference type="SMART" id="SM00995">
    <property type="entry name" value="AD"/>
    <property type="match status" value="1"/>
</dbReference>
<gene>
    <name evidence="2" type="ORF">Bca52824_024539</name>
</gene>
<name>A0A8X8AVS0_BRACI</name>
<proteinExistence type="predicted"/>
<dbReference type="Proteomes" id="UP000886595">
    <property type="component" value="Unassembled WGS sequence"/>
</dbReference>
<dbReference type="PANTHER" id="PTHR13542">
    <property type="entry name" value="LSM12 HOMOLOG"/>
    <property type="match status" value="1"/>
</dbReference>
<evidence type="ECO:0000313" key="3">
    <source>
        <dbReference type="Proteomes" id="UP000886595"/>
    </source>
</evidence>
<dbReference type="PROSITE" id="PS52001">
    <property type="entry name" value="AD"/>
    <property type="match status" value="1"/>
</dbReference>
<evidence type="ECO:0000259" key="1">
    <source>
        <dbReference type="PROSITE" id="PS52001"/>
    </source>
</evidence>
<dbReference type="Pfam" id="PF09793">
    <property type="entry name" value="AD"/>
    <property type="match status" value="1"/>
</dbReference>
<dbReference type="AlphaFoldDB" id="A0A8X8AVS0"/>
<sequence length="131" mass="14329">MPKTGKTMTTRTVKASFISTARLLGKVTDPLASNKKKRFVDLNGVVEKEAVAIRKIKSIGVGVTADAQKIFDALASSFRVKWDNKVMVMGDVRICSPYHSDCVTGGTRAANDEIKKVLKNVREMLQLSNDA</sequence>
<dbReference type="InterPro" id="IPR039683">
    <property type="entry name" value="Lsm12-like"/>
</dbReference>
<keyword evidence="3" id="KW-1185">Reference proteome</keyword>
<dbReference type="InterPro" id="IPR019181">
    <property type="entry name" value="LSM12_ABD"/>
</dbReference>
<evidence type="ECO:0000313" key="2">
    <source>
        <dbReference type="EMBL" id="KAG2312982.1"/>
    </source>
</evidence>
<feature type="domain" description="AD" evidence="1">
    <location>
        <begin position="38"/>
        <end position="126"/>
    </location>
</feature>
<accession>A0A8X8AVS0</accession>